<feature type="transmembrane region" description="Helical" evidence="1">
    <location>
        <begin position="43"/>
        <end position="70"/>
    </location>
</feature>
<proteinExistence type="predicted"/>
<name>A0A7S9DY33_9ALTE</name>
<accession>A0A7S9DY33</accession>
<evidence type="ECO:0000313" key="3">
    <source>
        <dbReference type="Proteomes" id="UP000595095"/>
    </source>
</evidence>
<dbReference type="EMBL" id="CP064795">
    <property type="protein sequence ID" value="QPG06101.1"/>
    <property type="molecule type" value="Genomic_DNA"/>
</dbReference>
<organism evidence="2 3">
    <name type="scientific">Salinimonas marina</name>
    <dbReference type="NCBI Taxonomy" id="2785918"/>
    <lineage>
        <taxon>Bacteria</taxon>
        <taxon>Pseudomonadati</taxon>
        <taxon>Pseudomonadota</taxon>
        <taxon>Gammaproteobacteria</taxon>
        <taxon>Alteromonadales</taxon>
        <taxon>Alteromonadaceae</taxon>
        <taxon>Alteromonas/Salinimonas group</taxon>
        <taxon>Salinimonas</taxon>
    </lineage>
</organism>
<protein>
    <submittedName>
        <fullName evidence="2">Uncharacterized protein</fullName>
    </submittedName>
</protein>
<feature type="transmembrane region" description="Helical" evidence="1">
    <location>
        <begin position="77"/>
        <end position="100"/>
    </location>
</feature>
<dbReference type="RefSeq" id="WP_195811178.1">
    <property type="nucleotide sequence ID" value="NZ_CP064795.1"/>
</dbReference>
<dbReference type="KEGG" id="smaa:IT774_02425"/>
<dbReference type="Proteomes" id="UP000595095">
    <property type="component" value="Chromosome"/>
</dbReference>
<keyword evidence="1" id="KW-1133">Transmembrane helix</keyword>
<sequence length="114" mass="11974">MKNLFIAIVIAALAAWALGGAIERWLDVSIHFSDQLMTPLDGLVVFLVLAVVFAIIGFIVAISMVGALILGVMAAAAGLLVFGIGLFWPVLLVVALVMMVRASNRSATSHRASP</sequence>
<keyword evidence="3" id="KW-1185">Reference proteome</keyword>
<keyword evidence="1" id="KW-0812">Transmembrane</keyword>
<reference evidence="2 3" key="1">
    <citation type="submission" date="2020-11" db="EMBL/GenBank/DDBJ databases">
        <title>Complete genome sequence for Salinimonas sp. strain G2-b.</title>
        <authorList>
            <person name="Park S.-J."/>
        </authorList>
    </citation>
    <scope>NUCLEOTIDE SEQUENCE [LARGE SCALE GENOMIC DNA]</scope>
    <source>
        <strain evidence="2 3">G2-b</strain>
    </source>
</reference>
<gene>
    <name evidence="2" type="ORF">IT774_02425</name>
</gene>
<keyword evidence="1" id="KW-0472">Membrane</keyword>
<dbReference type="AlphaFoldDB" id="A0A7S9DY33"/>
<evidence type="ECO:0000256" key="1">
    <source>
        <dbReference type="SAM" id="Phobius"/>
    </source>
</evidence>
<evidence type="ECO:0000313" key="2">
    <source>
        <dbReference type="EMBL" id="QPG06101.1"/>
    </source>
</evidence>